<evidence type="ECO:0000313" key="4">
    <source>
        <dbReference type="EMBL" id="PWK26977.1"/>
    </source>
</evidence>
<comment type="caution">
    <text evidence="4">The sequence shown here is derived from an EMBL/GenBank/DDBJ whole genome shotgun (WGS) entry which is preliminary data.</text>
</comment>
<dbReference type="InterPro" id="IPR006016">
    <property type="entry name" value="UspA"/>
</dbReference>
<name>A0A316EA45_9ACTN</name>
<dbReference type="InterPro" id="IPR014729">
    <property type="entry name" value="Rossmann-like_a/b/a_fold"/>
</dbReference>
<dbReference type="PANTHER" id="PTHR46268">
    <property type="entry name" value="STRESS RESPONSE PROTEIN NHAX"/>
    <property type="match status" value="1"/>
</dbReference>
<dbReference type="CDD" id="cd00293">
    <property type="entry name" value="USP-like"/>
    <property type="match status" value="1"/>
</dbReference>
<protein>
    <submittedName>
        <fullName evidence="4">Universal stress protein family protein</fullName>
    </submittedName>
</protein>
<dbReference type="OrthoDB" id="3292873at2"/>
<feature type="region of interest" description="Disordered" evidence="2">
    <location>
        <begin position="1"/>
        <end position="23"/>
    </location>
</feature>
<dbReference type="Gene3D" id="3.40.50.620">
    <property type="entry name" value="HUPs"/>
    <property type="match status" value="3"/>
</dbReference>
<dbReference type="PANTHER" id="PTHR46268:SF6">
    <property type="entry name" value="UNIVERSAL STRESS PROTEIN UP12"/>
    <property type="match status" value="1"/>
</dbReference>
<evidence type="ECO:0000259" key="3">
    <source>
        <dbReference type="Pfam" id="PF00582"/>
    </source>
</evidence>
<dbReference type="SUPFAM" id="SSF52402">
    <property type="entry name" value="Adenine nucleotide alpha hydrolases-like"/>
    <property type="match status" value="2"/>
</dbReference>
<dbReference type="RefSeq" id="WP_158319596.1">
    <property type="nucleotide sequence ID" value="NZ_BONA01000121.1"/>
</dbReference>
<dbReference type="AlphaFoldDB" id="A0A316EA45"/>
<proteinExistence type="inferred from homology"/>
<feature type="domain" description="UspA" evidence="3">
    <location>
        <begin position="68"/>
        <end position="187"/>
    </location>
</feature>
<dbReference type="Proteomes" id="UP000245697">
    <property type="component" value="Unassembled WGS sequence"/>
</dbReference>
<dbReference type="EMBL" id="QGGR01000057">
    <property type="protein sequence ID" value="PWK26977.1"/>
    <property type="molecule type" value="Genomic_DNA"/>
</dbReference>
<evidence type="ECO:0000256" key="2">
    <source>
        <dbReference type="SAM" id="MobiDB-lite"/>
    </source>
</evidence>
<sequence>MTNNGRSTAEAEARRHTGDLRRPTRFGDAINRYIGAAGYHDPYAVAPVRTVSPDVATAVEGSPGAGVIVVGVDDDPISCIAVDHAAIEAELHGWALRIVNVQRPGKEEAGERLLSRLAGRVRASAPSTPVTSRVVAGLDRAQLLLAEATSAGLLVVGHRHSATAAAFGRSVADRVGRQHTGPVLVVRMPGWPVGPQWGRRSIVVAVDDSVPARVAVEFAFAEARVRGCDVTLLHIAGDGTKFDHRLDMPSAVPVHHKIMSGDPVRALIEASEEAAAMVIARHGHGVVPGPLLTVASHVLPHRAHCPVFLVG</sequence>
<keyword evidence="5" id="KW-1185">Reference proteome</keyword>
<gene>
    <name evidence="4" type="ORF">BC793_15716</name>
</gene>
<feature type="domain" description="UspA" evidence="3">
    <location>
        <begin position="199"/>
        <end position="236"/>
    </location>
</feature>
<accession>A0A316EA45</accession>
<organism evidence="4 5">
    <name type="scientific">Actinoplanes xinjiangensis</name>
    <dbReference type="NCBI Taxonomy" id="512350"/>
    <lineage>
        <taxon>Bacteria</taxon>
        <taxon>Bacillati</taxon>
        <taxon>Actinomycetota</taxon>
        <taxon>Actinomycetes</taxon>
        <taxon>Micromonosporales</taxon>
        <taxon>Micromonosporaceae</taxon>
        <taxon>Actinoplanes</taxon>
    </lineage>
</organism>
<dbReference type="Pfam" id="PF00582">
    <property type="entry name" value="Usp"/>
    <property type="match status" value="2"/>
</dbReference>
<evidence type="ECO:0000256" key="1">
    <source>
        <dbReference type="ARBA" id="ARBA00008791"/>
    </source>
</evidence>
<reference evidence="4 5" key="1">
    <citation type="submission" date="2018-05" db="EMBL/GenBank/DDBJ databases">
        <title>Genomic Encyclopedia of Archaeal and Bacterial Type Strains, Phase II (KMG-II): from individual species to whole genera.</title>
        <authorList>
            <person name="Goeker M."/>
        </authorList>
    </citation>
    <scope>NUCLEOTIDE SEQUENCE [LARGE SCALE GENOMIC DNA]</scope>
    <source>
        <strain evidence="4 5">DSM 45184</strain>
    </source>
</reference>
<comment type="similarity">
    <text evidence="1">Belongs to the universal stress protein A family.</text>
</comment>
<evidence type="ECO:0000313" key="5">
    <source>
        <dbReference type="Proteomes" id="UP000245697"/>
    </source>
</evidence>
<feature type="compositionally biased region" description="Basic and acidic residues" evidence="2">
    <location>
        <begin position="9"/>
        <end position="22"/>
    </location>
</feature>